<gene>
    <name evidence="2" type="ORF">RISK_006692</name>
</gene>
<dbReference type="PATRIC" id="fig|595434.4.peg.6373"/>
<evidence type="ECO:0000313" key="2">
    <source>
        <dbReference type="EMBL" id="KLU01123.1"/>
    </source>
</evidence>
<dbReference type="AlphaFoldDB" id="A0A0J1B3D1"/>
<name>A0A0J1B3D1_RHOIS</name>
<organism evidence="2 3">
    <name type="scientific">Rhodopirellula islandica</name>
    <dbReference type="NCBI Taxonomy" id="595434"/>
    <lineage>
        <taxon>Bacteria</taxon>
        <taxon>Pseudomonadati</taxon>
        <taxon>Planctomycetota</taxon>
        <taxon>Planctomycetia</taxon>
        <taxon>Pirellulales</taxon>
        <taxon>Pirellulaceae</taxon>
        <taxon>Rhodopirellula</taxon>
    </lineage>
</organism>
<dbReference type="EMBL" id="LECT01000055">
    <property type="protein sequence ID" value="KLU01123.1"/>
    <property type="molecule type" value="Genomic_DNA"/>
</dbReference>
<feature type="region of interest" description="Disordered" evidence="1">
    <location>
        <begin position="1"/>
        <end position="23"/>
    </location>
</feature>
<proteinExistence type="predicted"/>
<protein>
    <submittedName>
        <fullName evidence="2">Uncharacterized protein</fullName>
    </submittedName>
</protein>
<accession>A0A0J1B3D1</accession>
<evidence type="ECO:0000313" key="3">
    <source>
        <dbReference type="Proteomes" id="UP000036367"/>
    </source>
</evidence>
<evidence type="ECO:0000256" key="1">
    <source>
        <dbReference type="SAM" id="MobiDB-lite"/>
    </source>
</evidence>
<dbReference type="Proteomes" id="UP000036367">
    <property type="component" value="Unassembled WGS sequence"/>
</dbReference>
<reference evidence="2" key="1">
    <citation type="submission" date="2015-05" db="EMBL/GenBank/DDBJ databases">
        <title>Permanent draft genome of Rhodopirellula islandicus K833.</title>
        <authorList>
            <person name="Kizina J."/>
            <person name="Richter M."/>
            <person name="Glockner F.O."/>
            <person name="Harder J."/>
        </authorList>
    </citation>
    <scope>NUCLEOTIDE SEQUENCE [LARGE SCALE GENOMIC DNA]</scope>
    <source>
        <strain evidence="2">K833</strain>
    </source>
</reference>
<sequence>MPGELPGQRQAAAAHTEGMLGPIERIVREKRSCWQGNPKPSL</sequence>
<comment type="caution">
    <text evidence="2">The sequence shown here is derived from an EMBL/GenBank/DDBJ whole genome shotgun (WGS) entry which is preliminary data.</text>
</comment>
<keyword evidence="3" id="KW-1185">Reference proteome</keyword>
<dbReference type="STRING" id="595434.RISK_006692"/>